<accession>A0A7H8XQ66</accession>
<dbReference type="AlphaFoldDB" id="A0A7H8XQ66"/>
<dbReference type="Proteomes" id="UP000509335">
    <property type="component" value="Chromosome"/>
</dbReference>
<sequence length="192" mass="20516">MAMSLSRKTYFWTAAGVVVAAVAVGVKLARSEANPAPRTDLNQSGTGNVQLNGDNNVVTVASTLKGLTREAAEARAKNFDYLAPPAGQPAPFLVIEAPNHLWVRSSGTTSGHHIGAAHNETVVWADCTATTDFDPDPTDSIGPVWLRIRWNTDKPNDNLSNSQPGDRYPGWVYAGQTIRVGHNGEIPTCVNP</sequence>
<evidence type="ECO:0000313" key="2">
    <source>
        <dbReference type="Proteomes" id="UP000509335"/>
    </source>
</evidence>
<gene>
    <name evidence="1" type="ORF">HXZ27_24335</name>
</gene>
<evidence type="ECO:0000313" key="1">
    <source>
        <dbReference type="EMBL" id="QLD26955.1"/>
    </source>
</evidence>
<name>A0A7H8XQ66_9ACTN</name>
<protein>
    <submittedName>
        <fullName evidence="1">Uncharacterized protein</fullName>
    </submittedName>
</protein>
<organism evidence="1 2">
    <name type="scientific">Micromonospora carbonacea</name>
    <dbReference type="NCBI Taxonomy" id="47853"/>
    <lineage>
        <taxon>Bacteria</taxon>
        <taxon>Bacillati</taxon>
        <taxon>Actinomycetota</taxon>
        <taxon>Actinomycetes</taxon>
        <taxon>Micromonosporales</taxon>
        <taxon>Micromonosporaceae</taxon>
        <taxon>Micromonospora</taxon>
    </lineage>
</organism>
<dbReference type="KEGG" id="mcab:HXZ27_24335"/>
<dbReference type="EMBL" id="CP058322">
    <property type="protein sequence ID" value="QLD26955.1"/>
    <property type="molecule type" value="Genomic_DNA"/>
</dbReference>
<proteinExistence type="predicted"/>
<reference evidence="1 2" key="1">
    <citation type="submission" date="2020-07" db="EMBL/GenBank/DDBJ databases">
        <title>A bifunctional nitrone conjugated secondary metabolite targeting the ribosome.</title>
        <authorList>
            <person name="Limbrick E.M."/>
            <person name="Graf M."/>
            <person name="Derewacz D.K."/>
            <person name="Nguyen F."/>
            <person name="Spraggins J.M."/>
            <person name="Wieland M."/>
            <person name="Ynigez-Gutierrez A.E."/>
            <person name="Reisman B.J."/>
            <person name="Zinshteyn B."/>
            <person name="McCulloch K."/>
            <person name="Iverson T.M."/>
            <person name="Green R."/>
            <person name="Wilson D.N."/>
            <person name="Bachmann B.O."/>
        </authorList>
    </citation>
    <scope>NUCLEOTIDE SEQUENCE [LARGE SCALE GENOMIC DNA]</scope>
    <source>
        <strain evidence="2">aurantiaca</strain>
    </source>
</reference>